<accession>A0A3B0Z4K8</accession>
<dbReference type="Pfam" id="PF19662">
    <property type="entry name" value="DUF6165"/>
    <property type="match status" value="1"/>
</dbReference>
<organism evidence="1">
    <name type="scientific">hydrothermal vent metagenome</name>
    <dbReference type="NCBI Taxonomy" id="652676"/>
    <lineage>
        <taxon>unclassified sequences</taxon>
        <taxon>metagenomes</taxon>
        <taxon>ecological metagenomes</taxon>
    </lineage>
</organism>
<dbReference type="InterPro" id="IPR046163">
    <property type="entry name" value="DUF6165"/>
</dbReference>
<reference evidence="1" key="1">
    <citation type="submission" date="2018-06" db="EMBL/GenBank/DDBJ databases">
        <authorList>
            <person name="Zhirakovskaya E."/>
        </authorList>
    </citation>
    <scope>NUCLEOTIDE SEQUENCE</scope>
</reference>
<protein>
    <submittedName>
        <fullName evidence="1">Uncharacterized protein</fullName>
    </submittedName>
</protein>
<gene>
    <name evidence="1" type="ORF">MNBD_GAMMA16-2281</name>
</gene>
<dbReference type="AlphaFoldDB" id="A0A3B0Z4K8"/>
<evidence type="ECO:0000313" key="1">
    <source>
        <dbReference type="EMBL" id="VAW86471.1"/>
    </source>
</evidence>
<dbReference type="EMBL" id="UOFO01000094">
    <property type="protein sequence ID" value="VAW86471.1"/>
    <property type="molecule type" value="Genomic_DNA"/>
</dbReference>
<name>A0A3B0Z4K8_9ZZZZ</name>
<proteinExistence type="predicted"/>
<sequence length="131" mass="14967">MDICVPVSAGECLDKITILEIKAVQIKDAAKLVNIIHELKILRDICAKSLPKEIDISVEMAELKSINEALWQIEDDIRDKECAGEFGQHFIDLARSVYFTNDKRAEIKRLLNEKLGSELVEEKSYTNYRSK</sequence>